<gene>
    <name evidence="2" type="ORF">U1T56_23110</name>
</gene>
<protein>
    <submittedName>
        <fullName evidence="2">Uncharacterized protein</fullName>
    </submittedName>
</protein>
<proteinExistence type="predicted"/>
<evidence type="ECO:0000256" key="1">
    <source>
        <dbReference type="SAM" id="MobiDB-lite"/>
    </source>
</evidence>
<accession>A0ABU8Y1J5</accession>
<evidence type="ECO:0000313" key="2">
    <source>
        <dbReference type="EMBL" id="MEK0086057.1"/>
    </source>
</evidence>
<reference evidence="2 3" key="1">
    <citation type="submission" date="2024-01" db="EMBL/GenBank/DDBJ databases">
        <title>Multi-omics insights into the function and evolution of sodium benzoate biodegradation pathways in Benzoatithermus flavus gen. nov., sp. nov. from hot spring.</title>
        <authorList>
            <person name="Hu C.-J."/>
            <person name="Li W.-J."/>
        </authorList>
    </citation>
    <scope>NUCLEOTIDE SEQUENCE [LARGE SCALE GENOMIC DNA]</scope>
    <source>
        <strain evidence="2 3">SYSU G07066</strain>
    </source>
</reference>
<feature type="non-terminal residue" evidence="2">
    <location>
        <position position="79"/>
    </location>
</feature>
<organism evidence="2 3">
    <name type="scientific">Benzoatithermus flavus</name>
    <dbReference type="NCBI Taxonomy" id="3108223"/>
    <lineage>
        <taxon>Bacteria</taxon>
        <taxon>Pseudomonadati</taxon>
        <taxon>Pseudomonadota</taxon>
        <taxon>Alphaproteobacteria</taxon>
        <taxon>Geminicoccales</taxon>
        <taxon>Geminicoccaceae</taxon>
        <taxon>Benzoatithermus</taxon>
    </lineage>
</organism>
<comment type="caution">
    <text evidence="2">The sequence shown here is derived from an EMBL/GenBank/DDBJ whole genome shotgun (WGS) entry which is preliminary data.</text>
</comment>
<evidence type="ECO:0000313" key="3">
    <source>
        <dbReference type="Proteomes" id="UP001375743"/>
    </source>
</evidence>
<sequence>MVPRRGDGLMQAMSGIAESTVARRGEDMDEGVTAFSSPGSVVGRAAPTRSIEPAFLAGPLPPVVGRAASSVVRQPTGAA</sequence>
<dbReference type="Proteomes" id="UP001375743">
    <property type="component" value="Unassembled WGS sequence"/>
</dbReference>
<dbReference type="EMBL" id="JBBLZC010000042">
    <property type="protein sequence ID" value="MEK0086057.1"/>
    <property type="molecule type" value="Genomic_DNA"/>
</dbReference>
<feature type="region of interest" description="Disordered" evidence="1">
    <location>
        <begin position="21"/>
        <end position="44"/>
    </location>
</feature>
<name>A0ABU8Y1J5_9PROT</name>
<keyword evidence="3" id="KW-1185">Reference proteome</keyword>